<dbReference type="Pfam" id="PF13926">
    <property type="entry name" value="DUF4211"/>
    <property type="match status" value="1"/>
</dbReference>
<protein>
    <recommendedName>
        <fullName evidence="2">DUF4211 domain-containing protein</fullName>
    </recommendedName>
</protein>
<keyword evidence="4" id="KW-1185">Reference proteome</keyword>
<name>A0A550CCI8_9AGAR</name>
<evidence type="ECO:0000256" key="1">
    <source>
        <dbReference type="SAM" id="MobiDB-lite"/>
    </source>
</evidence>
<proteinExistence type="predicted"/>
<dbReference type="STRING" id="97359.A0A550CCI8"/>
<comment type="caution">
    <text evidence="3">The sequence shown here is derived from an EMBL/GenBank/DDBJ whole genome shotgun (WGS) entry which is preliminary data.</text>
</comment>
<dbReference type="PANTHER" id="PTHR14689:SF0">
    <property type="entry name" value="COILED-COIL DOMAIN-CONTAINING PROTEIN 82"/>
    <property type="match status" value="1"/>
</dbReference>
<organism evidence="3 4">
    <name type="scientific">Schizophyllum amplum</name>
    <dbReference type="NCBI Taxonomy" id="97359"/>
    <lineage>
        <taxon>Eukaryota</taxon>
        <taxon>Fungi</taxon>
        <taxon>Dikarya</taxon>
        <taxon>Basidiomycota</taxon>
        <taxon>Agaricomycotina</taxon>
        <taxon>Agaricomycetes</taxon>
        <taxon>Agaricomycetidae</taxon>
        <taxon>Agaricales</taxon>
        <taxon>Schizophyllaceae</taxon>
        <taxon>Schizophyllum</taxon>
    </lineage>
</organism>
<sequence length="574" mass="64530">MAPKKKGTKNMRQTTLTGMMSSSPPKPEPKGKKIKGPARPSPSASQPKRKRPATSNLGSDTDSDPDAIQFEPRRKAAQVTISSDDDSDDEVLAPITPRKRRRVPTAASDSEDAPPPPQKKVKKKKPAKQTAPKASSSKKKQEPIVISSSEGEAPAPPKAKGKSKAEVKKPPVPAPHSSSDEDEEPVRKSRFAKGTRPPTRDTDSDSLMDEVEEEHIIDSRFRERGKKTAFQKSLERLKRRKQGRPEVSSSDEDEEEDDDDAEDSDAKDNGPKPFRGAKPSRDSLFGSDVESDAGNESGDSFIIEDDGAAPVQLPVEFSLDTYQDLAHQFKKIFQFFCHVAVRPPDDRRDFMEHAMKNEEYFSVPLQMFRRKLVGLRDSLVAGSQWRIDFKRALEIFPEFELVQMEFAVPDCDACHISTRMSTRIGRLTGYPYDRMGFQRDYSIVAADGGDSSSEDDSDDPDSKSAIAKLKREFNLGRFCARRVRVFHELTHWEYALFQTIRLEVDDLQLMKRDKKGFVKVAFEGGRKPPKDPTDADGICEWLDQRQTIQTEWRKVKDLMEAARGVEVNKGQDDD</sequence>
<dbReference type="GO" id="GO:0005634">
    <property type="term" value="C:nucleus"/>
    <property type="evidence" value="ECO:0007669"/>
    <property type="project" value="TreeGrafter"/>
</dbReference>
<evidence type="ECO:0000313" key="3">
    <source>
        <dbReference type="EMBL" id="TRM62484.1"/>
    </source>
</evidence>
<evidence type="ECO:0000313" key="4">
    <source>
        <dbReference type="Proteomes" id="UP000320762"/>
    </source>
</evidence>
<feature type="region of interest" description="Disordered" evidence="1">
    <location>
        <begin position="1"/>
        <end position="302"/>
    </location>
</feature>
<dbReference type="EMBL" id="VDMD01000012">
    <property type="protein sequence ID" value="TRM62484.1"/>
    <property type="molecule type" value="Genomic_DNA"/>
</dbReference>
<reference evidence="3 4" key="1">
    <citation type="journal article" date="2019" name="New Phytol.">
        <title>Comparative genomics reveals unique wood-decay strategies and fruiting body development in the Schizophyllaceae.</title>
        <authorList>
            <person name="Almasi E."/>
            <person name="Sahu N."/>
            <person name="Krizsan K."/>
            <person name="Balint B."/>
            <person name="Kovacs G.M."/>
            <person name="Kiss B."/>
            <person name="Cseklye J."/>
            <person name="Drula E."/>
            <person name="Henrissat B."/>
            <person name="Nagy I."/>
            <person name="Chovatia M."/>
            <person name="Adam C."/>
            <person name="LaButti K."/>
            <person name="Lipzen A."/>
            <person name="Riley R."/>
            <person name="Grigoriev I.V."/>
            <person name="Nagy L.G."/>
        </authorList>
    </citation>
    <scope>NUCLEOTIDE SEQUENCE [LARGE SCALE GENOMIC DNA]</scope>
    <source>
        <strain evidence="3 4">NL-1724</strain>
    </source>
</reference>
<gene>
    <name evidence="3" type="ORF">BD626DRAFT_497547</name>
</gene>
<feature type="compositionally biased region" description="Acidic residues" evidence="1">
    <location>
        <begin position="204"/>
        <end position="213"/>
    </location>
</feature>
<dbReference type="OrthoDB" id="21499at2759"/>
<feature type="compositionally biased region" description="Polar residues" evidence="1">
    <location>
        <begin position="10"/>
        <end position="23"/>
    </location>
</feature>
<dbReference type="InterPro" id="IPR025451">
    <property type="entry name" value="DUF4211"/>
</dbReference>
<accession>A0A550CCI8</accession>
<feature type="compositionally biased region" description="Acidic residues" evidence="1">
    <location>
        <begin position="249"/>
        <end position="263"/>
    </location>
</feature>
<dbReference type="PANTHER" id="PTHR14689">
    <property type="entry name" value="PHORBOL-ESTER_DAG-TYPE DOMAIN-CONTAINING PROTEIN"/>
    <property type="match status" value="1"/>
</dbReference>
<evidence type="ECO:0000259" key="2">
    <source>
        <dbReference type="Pfam" id="PF13926"/>
    </source>
</evidence>
<feature type="domain" description="DUF4211" evidence="2">
    <location>
        <begin position="301"/>
        <end position="434"/>
    </location>
</feature>
<dbReference type="Proteomes" id="UP000320762">
    <property type="component" value="Unassembled WGS sequence"/>
</dbReference>
<dbReference type="AlphaFoldDB" id="A0A550CCI8"/>